<evidence type="ECO:0000256" key="1">
    <source>
        <dbReference type="SAM" id="Coils"/>
    </source>
</evidence>
<evidence type="ECO:0000313" key="2">
    <source>
        <dbReference type="EMBL" id="KAE8923602.1"/>
    </source>
</evidence>
<evidence type="ECO:0008006" key="8">
    <source>
        <dbReference type="Google" id="ProtNLM"/>
    </source>
</evidence>
<evidence type="ECO:0000313" key="4">
    <source>
        <dbReference type="EMBL" id="KAE9184886.1"/>
    </source>
</evidence>
<evidence type="ECO:0000313" key="6">
    <source>
        <dbReference type="Proteomes" id="UP000440367"/>
    </source>
</evidence>
<organism evidence="3 7">
    <name type="scientific">Phytophthora fragariae</name>
    <dbReference type="NCBI Taxonomy" id="53985"/>
    <lineage>
        <taxon>Eukaryota</taxon>
        <taxon>Sar</taxon>
        <taxon>Stramenopiles</taxon>
        <taxon>Oomycota</taxon>
        <taxon>Peronosporomycetes</taxon>
        <taxon>Peronosporales</taxon>
        <taxon>Peronosporaceae</taxon>
        <taxon>Phytophthora</taxon>
    </lineage>
</organism>
<sequence>MWSTYCCPLPNQHSASRLTIDNNVKADKPTKLKSKRLTLGGVPYSTERVRRKRQEAQALRLEAETLTTQLSGLQATHLHNGAADSACQYQSTTSPTQWRNIAVVEKEQRQHAEETNRKLKSTLAEMAKVRASFLKVLKKPQTLKDMDFVAQLQPKVDRPPSQPRFSDAVLEEMSNNLDWLRLDTDTVFPLVENGTKVSFRWQSVPDTNNIQASSITPVACSVHELGQMLWRRASNSGRETDKLFRYIQRKSPSPLDVNVVASLLEGLLCVNSVSTYRRYDEGDRVILVGTTKWFLSTGELVLQDSSWTVMSASPEDPLHSCVLKNFYKLERVPNAPAHAAQAERFFFKITSDKMRGFHQLMQDNLLSTFDHCRIQVE</sequence>
<protein>
    <recommendedName>
        <fullName evidence="8">START domain-containing protein</fullName>
    </recommendedName>
</protein>
<comment type="caution">
    <text evidence="3">The sequence shown here is derived from an EMBL/GenBank/DDBJ whole genome shotgun (WGS) entry which is preliminary data.</text>
</comment>
<dbReference type="EMBL" id="QXGF01002733">
    <property type="protein sequence ID" value="KAE8923602.1"/>
    <property type="molecule type" value="Genomic_DNA"/>
</dbReference>
<dbReference type="Proteomes" id="UP000429523">
    <property type="component" value="Unassembled WGS sequence"/>
</dbReference>
<feature type="coiled-coil region" evidence="1">
    <location>
        <begin position="49"/>
        <end position="76"/>
    </location>
</feature>
<evidence type="ECO:0000313" key="7">
    <source>
        <dbReference type="Proteomes" id="UP000440732"/>
    </source>
</evidence>
<proteinExistence type="predicted"/>
<dbReference type="AlphaFoldDB" id="A0A6A3RCP3"/>
<evidence type="ECO:0000313" key="5">
    <source>
        <dbReference type="Proteomes" id="UP000429523"/>
    </source>
</evidence>
<dbReference type="Proteomes" id="UP000440367">
    <property type="component" value="Unassembled WGS sequence"/>
</dbReference>
<reference evidence="5 6" key="1">
    <citation type="submission" date="2018-08" db="EMBL/GenBank/DDBJ databases">
        <title>Genomic investigation of the strawberry pathogen Phytophthora fragariae indicates pathogenicity is determined by transcriptional variation in three key races.</title>
        <authorList>
            <person name="Adams T.M."/>
            <person name="Armitage A.D."/>
            <person name="Sobczyk M.K."/>
            <person name="Bates H.J."/>
            <person name="Dunwell J.M."/>
            <person name="Nellist C.F."/>
            <person name="Harrison R.J."/>
        </authorList>
    </citation>
    <scope>NUCLEOTIDE SEQUENCE [LARGE SCALE GENOMIC DNA]</scope>
    <source>
        <strain evidence="4 6">BC-1</strain>
        <strain evidence="3 7">NOV-5</strain>
        <strain evidence="2 5">NOV-9</strain>
    </source>
</reference>
<dbReference type="EMBL" id="QXGA01002658">
    <property type="protein sequence ID" value="KAE9093927.1"/>
    <property type="molecule type" value="Genomic_DNA"/>
</dbReference>
<evidence type="ECO:0000313" key="3">
    <source>
        <dbReference type="EMBL" id="KAE9093927.1"/>
    </source>
</evidence>
<dbReference type="Proteomes" id="UP000440732">
    <property type="component" value="Unassembled WGS sequence"/>
</dbReference>
<accession>A0A6A3RCP3</accession>
<name>A0A6A3RCP3_9STRA</name>
<gene>
    <name evidence="4" type="ORF">PF002_g26312</name>
    <name evidence="3" type="ORF">PF006_g24333</name>
    <name evidence="2" type="ORF">PF009_g26151</name>
</gene>
<dbReference type="EMBL" id="QXGD01002728">
    <property type="protein sequence ID" value="KAE9184886.1"/>
    <property type="molecule type" value="Genomic_DNA"/>
</dbReference>
<keyword evidence="1" id="KW-0175">Coiled coil</keyword>